<dbReference type="InterPro" id="IPR001387">
    <property type="entry name" value="Cro/C1-type_HTH"/>
</dbReference>
<proteinExistence type="predicted"/>
<feature type="domain" description="HTH cro/C1-type" evidence="1">
    <location>
        <begin position="5"/>
        <end position="62"/>
    </location>
</feature>
<keyword evidence="3" id="KW-1185">Reference proteome</keyword>
<dbReference type="InterPro" id="IPR010982">
    <property type="entry name" value="Lambda_DNA-bd_dom_sf"/>
</dbReference>
<accession>A0AAP5MBP9</accession>
<dbReference type="CDD" id="cd00093">
    <property type="entry name" value="HTH_XRE"/>
    <property type="match status" value="1"/>
</dbReference>
<dbReference type="SUPFAM" id="SSF47413">
    <property type="entry name" value="lambda repressor-like DNA-binding domains"/>
    <property type="match status" value="1"/>
</dbReference>
<comment type="caution">
    <text evidence="2">The sequence shown here is derived from an EMBL/GenBank/DDBJ whole genome shotgun (WGS) entry which is preliminary data.</text>
</comment>
<dbReference type="Pfam" id="PF13443">
    <property type="entry name" value="HTH_26"/>
    <property type="match status" value="1"/>
</dbReference>
<sequence length="132" mass="14614">MIVWRLSRLMAERRVSGKQLAEILHVHPNTVSRLRRAFTMPPIDGDLLNKLCQELKCIPSDLIEYIPSEDEIPASKLSTVSEVKNEQNIAELSQSIAEAIQATTSSGKTSITSQEILARVTALLAVTPQTNF</sequence>
<dbReference type="Gene3D" id="1.10.260.40">
    <property type="entry name" value="lambda repressor-like DNA-binding domains"/>
    <property type="match status" value="1"/>
</dbReference>
<dbReference type="SMART" id="SM00530">
    <property type="entry name" value="HTH_XRE"/>
    <property type="match status" value="1"/>
</dbReference>
<reference evidence="3" key="1">
    <citation type="journal article" date="2021" name="Science">
        <title>Hunting the eagle killer: A cyanobacterial neurotoxin causes vacuolar myelinopathy.</title>
        <authorList>
            <person name="Breinlinger S."/>
            <person name="Phillips T.J."/>
            <person name="Haram B.N."/>
            <person name="Mares J."/>
            <person name="Martinez Yerena J.A."/>
            <person name="Hrouzek P."/>
            <person name="Sobotka R."/>
            <person name="Henderson W.M."/>
            <person name="Schmieder P."/>
            <person name="Williams S.M."/>
            <person name="Lauderdale J.D."/>
            <person name="Wilde H.D."/>
            <person name="Gerrin W."/>
            <person name="Kust A."/>
            <person name="Washington J.W."/>
            <person name="Wagner C."/>
            <person name="Geier B."/>
            <person name="Liebeke M."/>
            <person name="Enke H."/>
            <person name="Niedermeyer T.H.J."/>
            <person name="Wilde S.B."/>
        </authorList>
    </citation>
    <scope>NUCLEOTIDE SEQUENCE [LARGE SCALE GENOMIC DNA]</scope>
    <source>
        <strain evidence="3">Thurmond2011</strain>
    </source>
</reference>
<dbReference type="AlphaFoldDB" id="A0AAP5MBP9"/>
<gene>
    <name evidence="2" type="ORF">G7B40_033715</name>
</gene>
<dbReference type="Proteomes" id="UP000667802">
    <property type="component" value="Unassembled WGS sequence"/>
</dbReference>
<dbReference type="RefSeq" id="WP_208344970.1">
    <property type="nucleotide sequence ID" value="NZ_CAWQFN010000562.1"/>
</dbReference>
<evidence type="ECO:0000313" key="2">
    <source>
        <dbReference type="EMBL" id="MDR9899480.1"/>
    </source>
</evidence>
<organism evidence="2 3">
    <name type="scientific">Aetokthonos hydrillicola Thurmond2011</name>
    <dbReference type="NCBI Taxonomy" id="2712845"/>
    <lineage>
        <taxon>Bacteria</taxon>
        <taxon>Bacillati</taxon>
        <taxon>Cyanobacteriota</taxon>
        <taxon>Cyanophyceae</taxon>
        <taxon>Nostocales</taxon>
        <taxon>Hapalosiphonaceae</taxon>
        <taxon>Aetokthonos</taxon>
    </lineage>
</organism>
<dbReference type="GO" id="GO:0003677">
    <property type="term" value="F:DNA binding"/>
    <property type="evidence" value="ECO:0007669"/>
    <property type="project" value="InterPro"/>
</dbReference>
<evidence type="ECO:0000313" key="3">
    <source>
        <dbReference type="Proteomes" id="UP000667802"/>
    </source>
</evidence>
<name>A0AAP5MBP9_9CYAN</name>
<evidence type="ECO:0000259" key="1">
    <source>
        <dbReference type="SMART" id="SM00530"/>
    </source>
</evidence>
<dbReference type="EMBL" id="JAALHA020000025">
    <property type="protein sequence ID" value="MDR9899480.1"/>
    <property type="molecule type" value="Genomic_DNA"/>
</dbReference>
<protein>
    <submittedName>
        <fullName evidence="2">Helix-turn-helix domain-containing protein</fullName>
    </submittedName>
</protein>